<proteinExistence type="predicted"/>
<dbReference type="Pfam" id="PF13650">
    <property type="entry name" value="Asp_protease_2"/>
    <property type="match status" value="1"/>
</dbReference>
<protein>
    <submittedName>
        <fullName evidence="2">Signal protein PDZ</fullName>
    </submittedName>
</protein>
<sequence length="298" mass="32911">MKYAYLLILLLAPLRALAAVSEWVDFTLHNGHVYLPITVEGIDTHVLLDSGAQVHAINKAFIGKNNLDLSTGAKMRIQGVHDTEDRTTYNNVKVGLFGSEFELDKVVEFNLGHHSSGMLLGAGFFNPFIIQINYPEKKIRLLTRDSVDMNEASNVRSMDNRGNGMPIAEIGINGENFWFLVDTGSSSGIFMERRYASRAGLLDKVDGSESSRGVNSTGIQDVANADTVRFGPFEIADVKVSFPAPGETTNLKSQFSETRSRIKGKRIVGIIGYGLFQYFLLTMDYKTGKIHVSLPPEK</sequence>
<evidence type="ECO:0000313" key="2">
    <source>
        <dbReference type="EMBL" id="PRO74095.1"/>
    </source>
</evidence>
<accession>A0A2S9VCR8</accession>
<name>A0A2S9VCR8_9ALTE</name>
<evidence type="ECO:0000313" key="3">
    <source>
        <dbReference type="Proteomes" id="UP000238949"/>
    </source>
</evidence>
<feature type="chain" id="PRO_5015429697" evidence="1">
    <location>
        <begin position="19"/>
        <end position="298"/>
    </location>
</feature>
<dbReference type="AlphaFoldDB" id="A0A2S9VCR8"/>
<organism evidence="2 3">
    <name type="scientific">Alteromonas alba</name>
    <dbReference type="NCBI Taxonomy" id="2079529"/>
    <lineage>
        <taxon>Bacteria</taxon>
        <taxon>Pseudomonadati</taxon>
        <taxon>Pseudomonadota</taxon>
        <taxon>Gammaproteobacteria</taxon>
        <taxon>Alteromonadales</taxon>
        <taxon>Alteromonadaceae</taxon>
        <taxon>Alteromonas/Salinimonas group</taxon>
        <taxon>Alteromonas</taxon>
    </lineage>
</organism>
<feature type="signal peptide" evidence="1">
    <location>
        <begin position="1"/>
        <end position="18"/>
    </location>
</feature>
<dbReference type="RefSeq" id="WP_105934135.1">
    <property type="nucleotide sequence ID" value="NZ_PVNP01000070.1"/>
</dbReference>
<gene>
    <name evidence="2" type="ORF">C6Y40_08050</name>
</gene>
<dbReference type="EMBL" id="PVNP01000070">
    <property type="protein sequence ID" value="PRO74095.1"/>
    <property type="molecule type" value="Genomic_DNA"/>
</dbReference>
<comment type="caution">
    <text evidence="2">The sequence shown here is derived from an EMBL/GenBank/DDBJ whole genome shotgun (WGS) entry which is preliminary data.</text>
</comment>
<dbReference type="InterPro" id="IPR021109">
    <property type="entry name" value="Peptidase_aspartic_dom_sf"/>
</dbReference>
<dbReference type="OrthoDB" id="3521766at2"/>
<keyword evidence="1" id="KW-0732">Signal</keyword>
<dbReference type="Gene3D" id="2.40.70.10">
    <property type="entry name" value="Acid Proteases"/>
    <property type="match status" value="2"/>
</dbReference>
<dbReference type="SUPFAM" id="SSF50630">
    <property type="entry name" value="Acid proteases"/>
    <property type="match status" value="1"/>
</dbReference>
<evidence type="ECO:0000256" key="1">
    <source>
        <dbReference type="SAM" id="SignalP"/>
    </source>
</evidence>
<keyword evidence="3" id="KW-1185">Reference proteome</keyword>
<dbReference type="Proteomes" id="UP000238949">
    <property type="component" value="Unassembled WGS sequence"/>
</dbReference>
<reference evidence="3" key="1">
    <citation type="journal article" date="2020" name="Int. J. Syst. Evol. Microbiol.">
        <title>Alteromonas alba sp. nov., a marine bacterium isolated from the seawater of the West Pacific Ocean.</title>
        <authorList>
            <person name="Sun C."/>
            <person name="Wu Y.-H."/>
            <person name="Xamxidin M."/>
            <person name="Cheng H."/>
            <person name="Xu X.-W."/>
        </authorList>
    </citation>
    <scope>NUCLEOTIDE SEQUENCE [LARGE SCALE GENOMIC DNA]</scope>
    <source>
        <strain evidence="3">190</strain>
    </source>
</reference>